<proteinExistence type="predicted"/>
<gene>
    <name evidence="1" type="ORF">Mucpa_2049</name>
</gene>
<evidence type="ECO:0000313" key="2">
    <source>
        <dbReference type="Proteomes" id="UP000002774"/>
    </source>
</evidence>
<dbReference type="AlphaFoldDB" id="H1YEC6"/>
<dbReference type="RefSeq" id="WP_008506200.1">
    <property type="nucleotide sequence ID" value="NZ_CM001403.1"/>
</dbReference>
<accession>H1YEC6</accession>
<protein>
    <submittedName>
        <fullName evidence="1">Uncharacterized protein</fullName>
    </submittedName>
</protein>
<organism evidence="1 2">
    <name type="scientific">Mucilaginibacter paludis DSM 18603</name>
    <dbReference type="NCBI Taxonomy" id="714943"/>
    <lineage>
        <taxon>Bacteria</taxon>
        <taxon>Pseudomonadati</taxon>
        <taxon>Bacteroidota</taxon>
        <taxon>Sphingobacteriia</taxon>
        <taxon>Sphingobacteriales</taxon>
        <taxon>Sphingobacteriaceae</taxon>
        <taxon>Mucilaginibacter</taxon>
    </lineage>
</organism>
<keyword evidence="2" id="KW-1185">Reference proteome</keyword>
<dbReference type="EMBL" id="CM001403">
    <property type="protein sequence ID" value="EHQ26189.1"/>
    <property type="molecule type" value="Genomic_DNA"/>
</dbReference>
<dbReference type="HOGENOM" id="CLU_1530854_0_0_10"/>
<evidence type="ECO:0000313" key="1">
    <source>
        <dbReference type="EMBL" id="EHQ26189.1"/>
    </source>
</evidence>
<name>H1YEC6_9SPHI</name>
<sequence>MAFYLCDDPKRDIPGGVVANIYAHEKPRFFAIMMTLNEDTPVSKINYSGTTVTFRHFIPGENELAHYLLMVSDNIDGAKYEELAEKLKQAVEWFVSIVADEAEVEKIEHMFLDPINENLKPAQLIKFGKTGEHLLNFGMGAKGFKSEEDALQFMHKEFGISQDRLFFERMVNLIA</sequence>
<dbReference type="Proteomes" id="UP000002774">
    <property type="component" value="Chromosome"/>
</dbReference>
<reference evidence="1" key="1">
    <citation type="submission" date="2011-09" db="EMBL/GenBank/DDBJ databases">
        <title>The permanent draft genome of Mucilaginibacter paludis DSM 18603.</title>
        <authorList>
            <consortium name="US DOE Joint Genome Institute (JGI-PGF)"/>
            <person name="Lucas S."/>
            <person name="Han J."/>
            <person name="Lapidus A."/>
            <person name="Bruce D."/>
            <person name="Goodwin L."/>
            <person name="Pitluck S."/>
            <person name="Peters L."/>
            <person name="Kyrpides N."/>
            <person name="Mavromatis K."/>
            <person name="Ivanova N."/>
            <person name="Mikhailova N."/>
            <person name="Held B."/>
            <person name="Detter J.C."/>
            <person name="Tapia R."/>
            <person name="Han C."/>
            <person name="Land M."/>
            <person name="Hauser L."/>
            <person name="Markowitz V."/>
            <person name="Cheng J.-F."/>
            <person name="Hugenholtz P."/>
            <person name="Woyke T."/>
            <person name="Wu D."/>
            <person name="Tindall B."/>
            <person name="Brambilla E."/>
            <person name="Klenk H.-P."/>
            <person name="Eisen J.A."/>
        </authorList>
    </citation>
    <scope>NUCLEOTIDE SEQUENCE [LARGE SCALE GENOMIC DNA]</scope>
    <source>
        <strain evidence="1">DSM 18603</strain>
    </source>
</reference>